<keyword evidence="2" id="KW-1133">Transmembrane helix</keyword>
<keyword evidence="5" id="KW-1185">Reference proteome</keyword>
<dbReference type="InParanoid" id="A0A2T2ZW44"/>
<organism evidence="4 5">
    <name type="scientific">Coniella lustricola</name>
    <dbReference type="NCBI Taxonomy" id="2025994"/>
    <lineage>
        <taxon>Eukaryota</taxon>
        <taxon>Fungi</taxon>
        <taxon>Dikarya</taxon>
        <taxon>Ascomycota</taxon>
        <taxon>Pezizomycotina</taxon>
        <taxon>Sordariomycetes</taxon>
        <taxon>Sordariomycetidae</taxon>
        <taxon>Diaporthales</taxon>
        <taxon>Schizoparmaceae</taxon>
        <taxon>Coniella</taxon>
    </lineage>
</organism>
<accession>A0A2T2ZW44</accession>
<dbReference type="Proteomes" id="UP000241462">
    <property type="component" value="Unassembled WGS sequence"/>
</dbReference>
<dbReference type="EMBL" id="KZ678617">
    <property type="protein sequence ID" value="PSR78228.1"/>
    <property type="molecule type" value="Genomic_DNA"/>
</dbReference>
<sequence length="168" mass="19028">MIRGATAASWILLLFKDSGCLAITRATVARYIQCSCQTADGRFLARSSMVLYGVVLTSGFFFSLSYVDMDRSLITQGLIYETPRWCVVGCCTLVHSRIKSRYGWPFEFALETHYWAHQHRCGSPLTCVKNKNTKNAQNQGRENNPSFPTNKIVRSSQSSSFHTNLHCW</sequence>
<feature type="chain" id="PRO_5015399765" description="Secreted protein" evidence="3">
    <location>
        <begin position="23"/>
        <end position="168"/>
    </location>
</feature>
<evidence type="ECO:0008006" key="6">
    <source>
        <dbReference type="Google" id="ProtNLM"/>
    </source>
</evidence>
<evidence type="ECO:0000256" key="1">
    <source>
        <dbReference type="SAM" id="MobiDB-lite"/>
    </source>
</evidence>
<keyword evidence="2" id="KW-0812">Transmembrane</keyword>
<feature type="transmembrane region" description="Helical" evidence="2">
    <location>
        <begin position="49"/>
        <end position="67"/>
    </location>
</feature>
<feature type="region of interest" description="Disordered" evidence="1">
    <location>
        <begin position="135"/>
        <end position="168"/>
    </location>
</feature>
<reference evidence="4 5" key="1">
    <citation type="journal article" date="2018" name="Mycol. Prog.">
        <title>Coniella lustricola, a new species from submerged detritus.</title>
        <authorList>
            <person name="Raudabaugh D.B."/>
            <person name="Iturriaga T."/>
            <person name="Carver A."/>
            <person name="Mondo S."/>
            <person name="Pangilinan J."/>
            <person name="Lipzen A."/>
            <person name="He G."/>
            <person name="Amirebrahimi M."/>
            <person name="Grigoriev I.V."/>
            <person name="Miller A.N."/>
        </authorList>
    </citation>
    <scope>NUCLEOTIDE SEQUENCE [LARGE SCALE GENOMIC DNA]</scope>
    <source>
        <strain evidence="4 5">B22-T-1</strain>
    </source>
</reference>
<gene>
    <name evidence="4" type="ORF">BD289DRAFT_128834</name>
</gene>
<proteinExistence type="predicted"/>
<protein>
    <recommendedName>
        <fullName evidence="6">Secreted protein</fullName>
    </recommendedName>
</protein>
<name>A0A2T2ZW44_9PEZI</name>
<keyword evidence="2" id="KW-0472">Membrane</keyword>
<evidence type="ECO:0000256" key="3">
    <source>
        <dbReference type="SAM" id="SignalP"/>
    </source>
</evidence>
<keyword evidence="3" id="KW-0732">Signal</keyword>
<evidence type="ECO:0000313" key="4">
    <source>
        <dbReference type="EMBL" id="PSR78228.1"/>
    </source>
</evidence>
<evidence type="ECO:0000313" key="5">
    <source>
        <dbReference type="Proteomes" id="UP000241462"/>
    </source>
</evidence>
<evidence type="ECO:0000256" key="2">
    <source>
        <dbReference type="SAM" id="Phobius"/>
    </source>
</evidence>
<dbReference type="AlphaFoldDB" id="A0A2T2ZW44"/>
<feature type="signal peptide" evidence="3">
    <location>
        <begin position="1"/>
        <end position="22"/>
    </location>
</feature>